<dbReference type="NCBIfam" id="NF005712">
    <property type="entry name" value="PRK07524.1"/>
    <property type="match status" value="1"/>
</dbReference>
<dbReference type="Pfam" id="PF00205">
    <property type="entry name" value="TPP_enzyme_M"/>
    <property type="match status" value="1"/>
</dbReference>
<dbReference type="InterPro" id="IPR012000">
    <property type="entry name" value="Thiamin_PyroP_enz_cen_dom"/>
</dbReference>
<dbReference type="GO" id="GO:0009099">
    <property type="term" value="P:L-valine biosynthetic process"/>
    <property type="evidence" value="ECO:0007669"/>
    <property type="project" value="TreeGrafter"/>
</dbReference>
<proteinExistence type="inferred from homology"/>
<feature type="domain" description="Thiamine pyrophosphate enzyme TPP-binding" evidence="6">
    <location>
        <begin position="369"/>
        <end position="513"/>
    </location>
</feature>
<dbReference type="Gene3D" id="3.40.50.1220">
    <property type="entry name" value="TPP-binding domain"/>
    <property type="match status" value="1"/>
</dbReference>
<name>A0A949PRC9_9HYPH</name>
<evidence type="ECO:0000256" key="4">
    <source>
        <dbReference type="RuleBase" id="RU362132"/>
    </source>
</evidence>
<dbReference type="Proteomes" id="UP000752297">
    <property type="component" value="Unassembled WGS sequence"/>
</dbReference>
<dbReference type="FunFam" id="3.40.50.970:FF:000007">
    <property type="entry name" value="Acetolactate synthase"/>
    <property type="match status" value="1"/>
</dbReference>
<keyword evidence="8" id="KW-0456">Lyase</keyword>
<dbReference type="CDD" id="cd00568">
    <property type="entry name" value="TPP_enzymes"/>
    <property type="match status" value="1"/>
</dbReference>
<dbReference type="GO" id="GO:0003984">
    <property type="term" value="F:acetolactate synthase activity"/>
    <property type="evidence" value="ECO:0007669"/>
    <property type="project" value="TreeGrafter"/>
</dbReference>
<dbReference type="InterPro" id="IPR029035">
    <property type="entry name" value="DHS-like_NAD/FAD-binding_dom"/>
</dbReference>
<dbReference type="GO" id="GO:0030976">
    <property type="term" value="F:thiamine pyrophosphate binding"/>
    <property type="evidence" value="ECO:0007669"/>
    <property type="project" value="InterPro"/>
</dbReference>
<evidence type="ECO:0000313" key="9">
    <source>
        <dbReference type="Proteomes" id="UP000752297"/>
    </source>
</evidence>
<evidence type="ECO:0000259" key="7">
    <source>
        <dbReference type="Pfam" id="PF02776"/>
    </source>
</evidence>
<keyword evidence="3 4" id="KW-0786">Thiamine pyrophosphate</keyword>
<dbReference type="GO" id="GO:0000287">
    <property type="term" value="F:magnesium ion binding"/>
    <property type="evidence" value="ECO:0007669"/>
    <property type="project" value="InterPro"/>
</dbReference>
<dbReference type="Gene3D" id="3.40.50.970">
    <property type="match status" value="2"/>
</dbReference>
<dbReference type="InterPro" id="IPR045229">
    <property type="entry name" value="TPP_enz"/>
</dbReference>
<dbReference type="Pfam" id="PF02776">
    <property type="entry name" value="TPP_enzyme_N"/>
    <property type="match status" value="1"/>
</dbReference>
<comment type="similarity">
    <text evidence="2 4">Belongs to the TPP enzyme family.</text>
</comment>
<feature type="domain" description="Thiamine pyrophosphate enzyme central" evidence="5">
    <location>
        <begin position="183"/>
        <end position="317"/>
    </location>
</feature>
<keyword evidence="9" id="KW-1185">Reference proteome</keyword>
<accession>A0A949PRC9</accession>
<dbReference type="CDD" id="cd07035">
    <property type="entry name" value="TPP_PYR_POX_like"/>
    <property type="match status" value="1"/>
</dbReference>
<evidence type="ECO:0000256" key="2">
    <source>
        <dbReference type="ARBA" id="ARBA00007812"/>
    </source>
</evidence>
<dbReference type="Pfam" id="PF02775">
    <property type="entry name" value="TPP_enzyme_C"/>
    <property type="match status" value="1"/>
</dbReference>
<dbReference type="GO" id="GO:0047435">
    <property type="term" value="F:5-guanidino-2-oxopentanoate decarboxylase activity"/>
    <property type="evidence" value="ECO:0007669"/>
    <property type="project" value="UniProtKB-EC"/>
</dbReference>
<dbReference type="PANTHER" id="PTHR18968:SF13">
    <property type="entry name" value="ACETOLACTATE SYNTHASE CATALYTIC SUBUNIT, MITOCHONDRIAL"/>
    <property type="match status" value="1"/>
</dbReference>
<reference evidence="8 9" key="1">
    <citation type="submission" date="2021-06" db="EMBL/GenBank/DDBJ databases">
        <title>Falsochrobactrum tianjin sp.nov., a new petroleum-degrading bacteria isolated from oily soils.</title>
        <authorList>
            <person name="Chen G."/>
            <person name="Chen H."/>
            <person name="Tian J."/>
            <person name="Qing J."/>
            <person name="Zhong L."/>
            <person name="Ma W."/>
            <person name="Song Y."/>
            <person name="Cui X."/>
            <person name="Yan B."/>
        </authorList>
    </citation>
    <scope>NUCLEOTIDE SEQUENCE [LARGE SCALE GENOMIC DNA]</scope>
    <source>
        <strain evidence="8 9">TDYN1</strain>
    </source>
</reference>
<dbReference type="AlphaFoldDB" id="A0A949PRC9"/>
<organism evidence="8 9">
    <name type="scientific">Falsochrobactrum tianjinense</name>
    <dbReference type="NCBI Taxonomy" id="2706015"/>
    <lineage>
        <taxon>Bacteria</taxon>
        <taxon>Pseudomonadati</taxon>
        <taxon>Pseudomonadota</taxon>
        <taxon>Alphaproteobacteria</taxon>
        <taxon>Hyphomicrobiales</taxon>
        <taxon>Brucellaceae</taxon>
        <taxon>Falsochrobactrum</taxon>
    </lineage>
</organism>
<feature type="domain" description="Thiamine pyrophosphate enzyme N-terminal TPP-binding" evidence="7">
    <location>
        <begin position="2"/>
        <end position="109"/>
    </location>
</feature>
<dbReference type="PROSITE" id="PS00187">
    <property type="entry name" value="TPP_ENZYMES"/>
    <property type="match status" value="1"/>
</dbReference>
<dbReference type="InterPro" id="IPR012001">
    <property type="entry name" value="Thiamin_PyroP_enz_TPP-bd_dom"/>
</dbReference>
<dbReference type="InterPro" id="IPR000399">
    <property type="entry name" value="TPP-bd_CS"/>
</dbReference>
<dbReference type="GO" id="GO:0009097">
    <property type="term" value="P:isoleucine biosynthetic process"/>
    <property type="evidence" value="ECO:0007669"/>
    <property type="project" value="TreeGrafter"/>
</dbReference>
<dbReference type="PANTHER" id="PTHR18968">
    <property type="entry name" value="THIAMINE PYROPHOSPHATE ENZYMES"/>
    <property type="match status" value="1"/>
</dbReference>
<comment type="cofactor">
    <cofactor evidence="1">
        <name>thiamine diphosphate</name>
        <dbReference type="ChEBI" id="CHEBI:58937"/>
    </cofactor>
</comment>
<dbReference type="EC" id="4.1.1.75" evidence="8"/>
<dbReference type="InterPro" id="IPR029061">
    <property type="entry name" value="THDP-binding"/>
</dbReference>
<dbReference type="EMBL" id="JAHRVA010000003">
    <property type="protein sequence ID" value="MBV2143480.1"/>
    <property type="molecule type" value="Genomic_DNA"/>
</dbReference>
<dbReference type="InterPro" id="IPR011766">
    <property type="entry name" value="TPP_enzyme_TPP-bd"/>
</dbReference>
<evidence type="ECO:0000259" key="5">
    <source>
        <dbReference type="Pfam" id="PF00205"/>
    </source>
</evidence>
<evidence type="ECO:0000313" key="8">
    <source>
        <dbReference type="EMBL" id="MBV2143480.1"/>
    </source>
</evidence>
<protein>
    <submittedName>
        <fullName evidence="8">5-guanidino-2-oxopentanoate decarboxylase</fullName>
        <ecNumber evidence="8">4.1.1.75</ecNumber>
    </submittedName>
</protein>
<dbReference type="GO" id="GO:0005948">
    <property type="term" value="C:acetolactate synthase complex"/>
    <property type="evidence" value="ECO:0007669"/>
    <property type="project" value="TreeGrafter"/>
</dbReference>
<evidence type="ECO:0000256" key="1">
    <source>
        <dbReference type="ARBA" id="ARBA00001964"/>
    </source>
</evidence>
<dbReference type="SUPFAM" id="SSF52518">
    <property type="entry name" value="Thiamin diphosphate-binding fold (THDP-binding)"/>
    <property type="match status" value="2"/>
</dbReference>
<dbReference type="SUPFAM" id="SSF52467">
    <property type="entry name" value="DHS-like NAD/FAD-binding domain"/>
    <property type="match status" value="1"/>
</dbReference>
<sequence>MEMLGAYGIDTAFGIPGTHTIELYRGLIGSGIRHVTPRHEQAAGFMADGYARATGRPAVCLTVSGPGAFNIATAMSQALQDSIPMLVISADNATYKRGLGEGRLHEVNNLSLAMSQCSVWSHTLMRPDELPMVLARAFAIFRSQRAGPVHIIVPQDVITADATHVRSALWPSPSLAAPEVSAIQAAADILNSACSPVIALGGGAINAAEEIRELAEKLDAPVTVTQNAKGILPFSHPLYIAGSPSFEEVRELYHNADVVLAIGTEVAETDYDFFFNGRFSFGEAKLIRIDHDVAQLSRNALPTLPIFADSKLALQALLPLIPRSPRNGALRARHVNIALAKVDSLGYQTFFDTLQQALPGMLLVGDSTQPAYFAASQYHPETPRSFACAATGFGTLGYALPAAFGAKLAVPDRPVVALLGDGGIQFSINELSTATEAEIPVAIIVWNNQSYDMIAQNFREAGMEPIACHPYQPDFVKLAEAYGCYGCRVANHKDLHKELMRVGTRKKPTLIEVMQSDFT</sequence>
<evidence type="ECO:0000259" key="6">
    <source>
        <dbReference type="Pfam" id="PF02775"/>
    </source>
</evidence>
<gene>
    <name evidence="8" type="ORF">KUG47_08215</name>
</gene>
<dbReference type="GO" id="GO:0050660">
    <property type="term" value="F:flavin adenine dinucleotide binding"/>
    <property type="evidence" value="ECO:0007669"/>
    <property type="project" value="TreeGrafter"/>
</dbReference>
<comment type="caution">
    <text evidence="8">The sequence shown here is derived from an EMBL/GenBank/DDBJ whole genome shotgun (WGS) entry which is preliminary data.</text>
</comment>
<evidence type="ECO:0000256" key="3">
    <source>
        <dbReference type="ARBA" id="ARBA00023052"/>
    </source>
</evidence>